<dbReference type="InterPro" id="IPR011009">
    <property type="entry name" value="Kinase-like_dom_sf"/>
</dbReference>
<keyword evidence="2" id="KW-0418">Kinase</keyword>
<feature type="domain" description="Protein kinase" evidence="1">
    <location>
        <begin position="28"/>
        <end position="348"/>
    </location>
</feature>
<name>A0ABR2ZPU0_9AGAR</name>
<dbReference type="InterPro" id="IPR000719">
    <property type="entry name" value="Prot_kinase_dom"/>
</dbReference>
<proteinExistence type="predicted"/>
<evidence type="ECO:0000313" key="2">
    <source>
        <dbReference type="EMBL" id="KAL0063245.1"/>
    </source>
</evidence>
<dbReference type="Proteomes" id="UP001437256">
    <property type="component" value="Unassembled WGS sequence"/>
</dbReference>
<evidence type="ECO:0000259" key="1">
    <source>
        <dbReference type="PROSITE" id="PS50011"/>
    </source>
</evidence>
<keyword evidence="2" id="KW-0808">Transferase</keyword>
<comment type="caution">
    <text evidence="2">The sequence shown here is derived from an EMBL/GenBank/DDBJ whole genome shotgun (WGS) entry which is preliminary data.</text>
</comment>
<organism evidence="2 3">
    <name type="scientific">Marasmius tenuissimus</name>
    <dbReference type="NCBI Taxonomy" id="585030"/>
    <lineage>
        <taxon>Eukaryota</taxon>
        <taxon>Fungi</taxon>
        <taxon>Dikarya</taxon>
        <taxon>Basidiomycota</taxon>
        <taxon>Agaricomycotina</taxon>
        <taxon>Agaricomycetes</taxon>
        <taxon>Agaricomycetidae</taxon>
        <taxon>Agaricales</taxon>
        <taxon>Marasmiineae</taxon>
        <taxon>Marasmiaceae</taxon>
        <taxon>Marasmius</taxon>
    </lineage>
</organism>
<evidence type="ECO:0000313" key="3">
    <source>
        <dbReference type="Proteomes" id="UP001437256"/>
    </source>
</evidence>
<protein>
    <submittedName>
        <fullName evidence="2">Chk1 protein kinase</fullName>
        <ecNumber evidence="2">2.7.13.3</ecNumber>
    </submittedName>
</protein>
<dbReference type="PROSITE" id="PS50011">
    <property type="entry name" value="PROTEIN_KINASE_DOM"/>
    <property type="match status" value="1"/>
</dbReference>
<dbReference type="SUPFAM" id="SSF56112">
    <property type="entry name" value="Protein kinase-like (PK-like)"/>
    <property type="match status" value="1"/>
</dbReference>
<accession>A0ABR2ZPU0</accession>
<dbReference type="EMBL" id="JBBXMP010000085">
    <property type="protein sequence ID" value="KAL0063245.1"/>
    <property type="molecule type" value="Genomic_DNA"/>
</dbReference>
<dbReference type="EC" id="2.7.13.3" evidence="2"/>
<keyword evidence="3" id="KW-1185">Reference proteome</keyword>
<reference evidence="2 3" key="1">
    <citation type="submission" date="2024-05" db="EMBL/GenBank/DDBJ databases">
        <title>A draft genome resource for the thread blight pathogen Marasmius tenuissimus strain MS-2.</title>
        <authorList>
            <person name="Yulfo-Soto G.E."/>
            <person name="Baruah I.K."/>
            <person name="Amoako-Attah I."/>
            <person name="Bukari Y."/>
            <person name="Meinhardt L.W."/>
            <person name="Bailey B.A."/>
            <person name="Cohen S.P."/>
        </authorList>
    </citation>
    <scope>NUCLEOTIDE SEQUENCE [LARGE SCALE GENOMIC DNA]</scope>
    <source>
        <strain evidence="2 3">MS-2</strain>
    </source>
</reference>
<dbReference type="Gene3D" id="1.10.510.10">
    <property type="entry name" value="Transferase(Phosphotransferase) domain 1"/>
    <property type="match status" value="1"/>
</dbReference>
<dbReference type="GO" id="GO:0004673">
    <property type="term" value="F:protein histidine kinase activity"/>
    <property type="evidence" value="ECO:0007669"/>
    <property type="project" value="UniProtKB-EC"/>
</dbReference>
<gene>
    <name evidence="2" type="primary">CHK1_1</name>
    <name evidence="2" type="ORF">AAF712_009847</name>
</gene>
<sequence>MKRKIYGPPTLPTLFFRATDGVLSVPGYTFAKAVSWRDTGSMTLLAEGSSLKDSSSVLAKIAPAHSNASMCLEKEAHNLGRLAESKENYSPALRMIEMISIPRDHGDVVVLLLAHPGLNLLGRYLPPSKVNDLLLADVSRPRPPHSHGDVFMMDIDEADIAEEMEAFDIMDLATFLEFAIQATLCLQMTHKNCTPRKYECFSASAVKQHPDPRLPYYQAVSLENYGSPSNFVLQTYEEVQLLKVKEALCYLAPEQTGSIETMAQDHRTDLYSIGILFWTLLVGRGQMPFEGGALELLHSIVQKRPMPVHEVRRDVPQVLAAIIDKPQTGTFLFHLREVKKRGPGHQSMTMKTRFLRGADPLPDTVPWSSTGCGGHL</sequence>